<name>A0A8S5TW26_9CAUD</name>
<protein>
    <submittedName>
        <fullName evidence="1">Restriction alleviation protein</fullName>
    </submittedName>
</protein>
<proteinExistence type="predicted"/>
<sequence>MQELKYCPFCGGEARAFEEWGLTTTRFYVRCMKCFCNTGTYNSRKLVIEKWNRRASQEVAAILRPIPIANVQGLGFPIPCGGVKGGPVKPSHKEIAETLREYAEWADANIYEVPIMLPDDLRTAADMLEKGE</sequence>
<reference evidence="1" key="1">
    <citation type="journal article" date="2021" name="Proc. Natl. Acad. Sci. U.S.A.">
        <title>A Catalog of Tens of Thousands of Viruses from Human Metagenomes Reveals Hidden Associations with Chronic Diseases.</title>
        <authorList>
            <person name="Tisza M.J."/>
            <person name="Buck C.B."/>
        </authorList>
    </citation>
    <scope>NUCLEOTIDE SEQUENCE</scope>
    <source>
        <strain evidence="1">CtCNm48</strain>
    </source>
</reference>
<accession>A0A8S5TW26</accession>
<organism evidence="1">
    <name type="scientific">Siphoviridae sp. ctCNm48</name>
    <dbReference type="NCBI Taxonomy" id="2825377"/>
    <lineage>
        <taxon>Viruses</taxon>
        <taxon>Duplodnaviria</taxon>
        <taxon>Heunggongvirae</taxon>
        <taxon>Uroviricota</taxon>
        <taxon>Caudoviricetes</taxon>
    </lineage>
</organism>
<dbReference type="Pfam" id="PF14354">
    <property type="entry name" value="Lar_restr_allev"/>
    <property type="match status" value="1"/>
</dbReference>
<dbReference type="EMBL" id="BK015945">
    <property type="protein sequence ID" value="DAF86421.1"/>
    <property type="molecule type" value="Genomic_DNA"/>
</dbReference>
<evidence type="ECO:0000313" key="1">
    <source>
        <dbReference type="EMBL" id="DAF86421.1"/>
    </source>
</evidence>